<feature type="transmembrane region" description="Helical" evidence="1">
    <location>
        <begin position="15"/>
        <end position="37"/>
    </location>
</feature>
<keyword evidence="3" id="KW-1185">Reference proteome</keyword>
<comment type="caution">
    <text evidence="2">The sequence shown here is derived from an EMBL/GenBank/DDBJ whole genome shotgun (WGS) entry which is preliminary data.</text>
</comment>
<keyword evidence="1" id="KW-1133">Transmembrane helix</keyword>
<reference evidence="2 3" key="1">
    <citation type="submission" date="2024-12" db="EMBL/GenBank/DDBJ databases">
        <title>The unique morphological basis and parallel evolutionary history of personate flowers in Penstemon.</title>
        <authorList>
            <person name="Depatie T.H."/>
            <person name="Wessinger C.A."/>
        </authorList>
    </citation>
    <scope>NUCLEOTIDE SEQUENCE [LARGE SCALE GENOMIC DNA]</scope>
    <source>
        <strain evidence="2">WTNN_2</strain>
        <tissue evidence="2">Leaf</tissue>
    </source>
</reference>
<evidence type="ECO:0000313" key="2">
    <source>
        <dbReference type="EMBL" id="KAL3835740.1"/>
    </source>
</evidence>
<accession>A0ABD3TGC6</accession>
<dbReference type="EMBL" id="JBJXBP010000004">
    <property type="protein sequence ID" value="KAL3835740.1"/>
    <property type="molecule type" value="Genomic_DNA"/>
</dbReference>
<gene>
    <name evidence="2" type="ORF">ACJIZ3_010476</name>
</gene>
<keyword evidence="1" id="KW-0812">Transmembrane</keyword>
<protein>
    <submittedName>
        <fullName evidence="2">Uncharacterized protein</fullName>
    </submittedName>
</protein>
<evidence type="ECO:0000313" key="3">
    <source>
        <dbReference type="Proteomes" id="UP001634393"/>
    </source>
</evidence>
<name>A0ABD3TGC6_9LAMI</name>
<organism evidence="2 3">
    <name type="scientific">Penstemon smallii</name>
    <dbReference type="NCBI Taxonomy" id="265156"/>
    <lineage>
        <taxon>Eukaryota</taxon>
        <taxon>Viridiplantae</taxon>
        <taxon>Streptophyta</taxon>
        <taxon>Embryophyta</taxon>
        <taxon>Tracheophyta</taxon>
        <taxon>Spermatophyta</taxon>
        <taxon>Magnoliopsida</taxon>
        <taxon>eudicotyledons</taxon>
        <taxon>Gunneridae</taxon>
        <taxon>Pentapetalae</taxon>
        <taxon>asterids</taxon>
        <taxon>lamiids</taxon>
        <taxon>Lamiales</taxon>
        <taxon>Plantaginaceae</taxon>
        <taxon>Cheloneae</taxon>
        <taxon>Penstemon</taxon>
    </lineage>
</organism>
<dbReference type="AlphaFoldDB" id="A0ABD3TGC6"/>
<dbReference type="Proteomes" id="UP001634393">
    <property type="component" value="Unassembled WGS sequence"/>
</dbReference>
<sequence>MCNERPARFEQGCPFNALSAASALVFSLTAMGLVFFTRSRGRHHWHRLVVNTSNLLLMTYKRVCLVEKDLEASKLTGANKTWR</sequence>
<proteinExistence type="predicted"/>
<evidence type="ECO:0000256" key="1">
    <source>
        <dbReference type="SAM" id="Phobius"/>
    </source>
</evidence>
<keyword evidence="1" id="KW-0472">Membrane</keyword>